<reference evidence="14 15" key="1">
    <citation type="submission" date="2017-07" db="EMBL/GenBank/DDBJ databases">
        <authorList>
            <person name="Sun Z.S."/>
            <person name="Albrecht U."/>
            <person name="Echele G."/>
            <person name="Lee C.C."/>
        </authorList>
    </citation>
    <scope>NUCLEOTIDE SEQUENCE [LARGE SCALE GENOMIC DNA]</scope>
    <source>
        <strain evidence="14 15">P16-029</strain>
    </source>
</reference>
<dbReference type="PROSITE" id="PS50944">
    <property type="entry name" value="HTH_DTXR"/>
    <property type="match status" value="1"/>
</dbReference>
<dbReference type="SUPFAM" id="SSF47979">
    <property type="entry name" value="Iron-dependent repressor protein, dimerization domain"/>
    <property type="match status" value="1"/>
</dbReference>
<keyword evidence="8" id="KW-0238">DNA-binding</keyword>
<evidence type="ECO:0000256" key="3">
    <source>
        <dbReference type="ARBA" id="ARBA00011738"/>
    </source>
</evidence>
<dbReference type="EMBL" id="NOWI01000010">
    <property type="protein sequence ID" value="RFT42295.1"/>
    <property type="molecule type" value="Genomic_DNA"/>
</dbReference>
<dbReference type="InterPro" id="IPR038157">
    <property type="entry name" value="FeoA_core_dom"/>
</dbReference>
<gene>
    <name evidence="14" type="ORF">CHT91_10885</name>
</gene>
<dbReference type="Gene3D" id="2.30.30.90">
    <property type="match status" value="1"/>
</dbReference>
<evidence type="ECO:0000256" key="4">
    <source>
        <dbReference type="ARBA" id="ARBA00022490"/>
    </source>
</evidence>
<name>A0A3E2DA67_9ACTN</name>
<dbReference type="PANTHER" id="PTHR33238">
    <property type="entry name" value="IRON (METAL) DEPENDENT REPRESSOR, DTXR FAMILY"/>
    <property type="match status" value="1"/>
</dbReference>
<dbReference type="InterPro" id="IPR022687">
    <property type="entry name" value="HTH_DTXR"/>
</dbReference>
<dbReference type="Gene3D" id="1.10.10.10">
    <property type="entry name" value="Winged helix-like DNA-binding domain superfamily/Winged helix DNA-binding domain"/>
    <property type="match status" value="1"/>
</dbReference>
<dbReference type="Pfam" id="PF02742">
    <property type="entry name" value="Fe_dep_repr_C"/>
    <property type="match status" value="1"/>
</dbReference>
<evidence type="ECO:0000256" key="7">
    <source>
        <dbReference type="ARBA" id="ARBA00023015"/>
    </source>
</evidence>
<comment type="similarity">
    <text evidence="2">Belongs to the DtxR/MntR family.</text>
</comment>
<evidence type="ECO:0000256" key="1">
    <source>
        <dbReference type="ARBA" id="ARBA00004496"/>
    </source>
</evidence>
<proteinExistence type="inferred from homology"/>
<keyword evidence="9" id="KW-0010">Activator</keyword>
<keyword evidence="10" id="KW-0804">Transcription</keyword>
<comment type="subunit">
    <text evidence="3">Homodimer.</text>
</comment>
<evidence type="ECO:0000256" key="5">
    <source>
        <dbReference type="ARBA" id="ARBA00022491"/>
    </source>
</evidence>
<dbReference type="SMART" id="SM00899">
    <property type="entry name" value="FeoA"/>
    <property type="match status" value="1"/>
</dbReference>
<keyword evidence="4" id="KW-0963">Cytoplasm</keyword>
<dbReference type="Pfam" id="PF04023">
    <property type="entry name" value="FeoA"/>
    <property type="match status" value="1"/>
</dbReference>
<dbReference type="InterPro" id="IPR008988">
    <property type="entry name" value="Transcriptional_repressor_C"/>
</dbReference>
<keyword evidence="6" id="KW-0408">Iron</keyword>
<evidence type="ECO:0000256" key="2">
    <source>
        <dbReference type="ARBA" id="ARBA00007871"/>
    </source>
</evidence>
<dbReference type="InterPro" id="IPR036390">
    <property type="entry name" value="WH_DNA-bd_sf"/>
</dbReference>
<dbReference type="FunFam" id="1.10.60.10:FF:000004">
    <property type="entry name" value="DtxR family transcriptional regulator"/>
    <property type="match status" value="1"/>
</dbReference>
<dbReference type="GO" id="GO:0003700">
    <property type="term" value="F:DNA-binding transcription factor activity"/>
    <property type="evidence" value="ECO:0007669"/>
    <property type="project" value="InterPro"/>
</dbReference>
<dbReference type="GO" id="GO:0003677">
    <property type="term" value="F:DNA binding"/>
    <property type="evidence" value="ECO:0007669"/>
    <property type="project" value="UniProtKB-KW"/>
</dbReference>
<dbReference type="GO" id="GO:0045892">
    <property type="term" value="P:negative regulation of DNA-templated transcription"/>
    <property type="evidence" value="ECO:0007669"/>
    <property type="project" value="TreeGrafter"/>
</dbReference>
<evidence type="ECO:0000259" key="13">
    <source>
        <dbReference type="PROSITE" id="PS50944"/>
    </source>
</evidence>
<dbReference type="Pfam" id="PF01325">
    <property type="entry name" value="Fe_dep_repress"/>
    <property type="match status" value="1"/>
</dbReference>
<feature type="domain" description="HTH dtxR-type" evidence="13">
    <location>
        <begin position="26"/>
        <end position="88"/>
    </location>
</feature>
<evidence type="ECO:0000313" key="15">
    <source>
        <dbReference type="Proteomes" id="UP000259211"/>
    </source>
</evidence>
<organism evidence="14 15">
    <name type="scientific">Cutibacterium avidum</name>
    <dbReference type="NCBI Taxonomy" id="33010"/>
    <lineage>
        <taxon>Bacteria</taxon>
        <taxon>Bacillati</taxon>
        <taxon>Actinomycetota</taxon>
        <taxon>Actinomycetes</taxon>
        <taxon>Propionibacteriales</taxon>
        <taxon>Propionibacteriaceae</taxon>
        <taxon>Cutibacterium</taxon>
    </lineage>
</organism>
<dbReference type="GO" id="GO:0046983">
    <property type="term" value="F:protein dimerization activity"/>
    <property type="evidence" value="ECO:0007669"/>
    <property type="project" value="InterPro"/>
</dbReference>
<evidence type="ECO:0000256" key="11">
    <source>
        <dbReference type="ARBA" id="ARBA00023211"/>
    </source>
</evidence>
<dbReference type="InterPro" id="IPR036388">
    <property type="entry name" value="WH-like_DNA-bd_sf"/>
</dbReference>
<dbReference type="SMART" id="SM00529">
    <property type="entry name" value="HTH_DTXR"/>
    <property type="match status" value="1"/>
</dbReference>
<dbReference type="InterPro" id="IPR022689">
    <property type="entry name" value="Iron_dep_repressor"/>
</dbReference>
<evidence type="ECO:0000256" key="10">
    <source>
        <dbReference type="ARBA" id="ARBA00023163"/>
    </source>
</evidence>
<evidence type="ECO:0000256" key="9">
    <source>
        <dbReference type="ARBA" id="ARBA00023159"/>
    </source>
</evidence>
<dbReference type="InterPro" id="IPR001367">
    <property type="entry name" value="Fe_dep_repressor"/>
</dbReference>
<dbReference type="AlphaFoldDB" id="A0A3E2DA67"/>
<dbReference type="SUPFAM" id="SSF50037">
    <property type="entry name" value="C-terminal domain of transcriptional repressors"/>
    <property type="match status" value="1"/>
</dbReference>
<keyword evidence="7" id="KW-0805">Transcription regulation</keyword>
<evidence type="ECO:0000256" key="6">
    <source>
        <dbReference type="ARBA" id="ARBA00023004"/>
    </source>
</evidence>
<keyword evidence="11" id="KW-0464">Manganese</keyword>
<sequence>MSTFRIGTQLTNSRDRYSAAMSVTSLTASSQTYLKAIWNLQEWSDDPVGTSMLAAKVGVRLSTVSEAVRKLTEQGMLQHTRYGSVALTEEGAQHAVAMVRRHRLIETFLAEILGYRWDQVHEEAEALEHVVSDFMVDRIDELLGYPTKDPHGDPIPSRAGDIEHPDGAVQLSAVHPGVVVRVERVADGDPGLLQFLAECGIGVGTRMEPRPGAPYSDSIEVTVADRAIPLGRSATDAVWVSVEG</sequence>
<dbReference type="GO" id="GO:0046914">
    <property type="term" value="F:transition metal ion binding"/>
    <property type="evidence" value="ECO:0007669"/>
    <property type="project" value="InterPro"/>
</dbReference>
<dbReference type="GO" id="GO:0005737">
    <property type="term" value="C:cytoplasm"/>
    <property type="evidence" value="ECO:0007669"/>
    <property type="project" value="UniProtKB-SubCell"/>
</dbReference>
<dbReference type="Proteomes" id="UP000259211">
    <property type="component" value="Unassembled WGS sequence"/>
</dbReference>
<comment type="caution">
    <text evidence="14">The sequence shown here is derived from an EMBL/GenBank/DDBJ whole genome shotgun (WGS) entry which is preliminary data.</text>
</comment>
<evidence type="ECO:0000256" key="12">
    <source>
        <dbReference type="ARBA" id="ARBA00032593"/>
    </source>
</evidence>
<dbReference type="InterPro" id="IPR036421">
    <property type="entry name" value="Fe_dep_repressor_sf"/>
</dbReference>
<dbReference type="InterPro" id="IPR007167">
    <property type="entry name" value="Fe-transptr_FeoA-like"/>
</dbReference>
<evidence type="ECO:0000313" key="14">
    <source>
        <dbReference type="EMBL" id="RFT42295.1"/>
    </source>
</evidence>
<accession>A0A3E2DA67</accession>
<dbReference type="SUPFAM" id="SSF46785">
    <property type="entry name" value="Winged helix' DNA-binding domain"/>
    <property type="match status" value="1"/>
</dbReference>
<dbReference type="PANTHER" id="PTHR33238:SF11">
    <property type="entry name" value="TRANSCRIPTIONAL REGULATOR MNTR"/>
    <property type="match status" value="1"/>
</dbReference>
<protein>
    <recommendedName>
        <fullName evidence="12">Manganese transport regulator</fullName>
    </recommendedName>
</protein>
<comment type="subcellular location">
    <subcellularLocation>
        <location evidence="1">Cytoplasm</location>
    </subcellularLocation>
</comment>
<keyword evidence="5" id="KW-0678">Repressor</keyword>
<dbReference type="InterPro" id="IPR050536">
    <property type="entry name" value="DtxR_MntR_Metal-Reg"/>
</dbReference>
<dbReference type="Gene3D" id="1.10.60.10">
    <property type="entry name" value="Iron dependent repressor, metal binding and dimerisation domain"/>
    <property type="match status" value="1"/>
</dbReference>
<evidence type="ECO:0000256" key="8">
    <source>
        <dbReference type="ARBA" id="ARBA00023125"/>
    </source>
</evidence>